<dbReference type="OrthoDB" id="9975649at2"/>
<comment type="caution">
    <text evidence="2">The sequence shown here is derived from an EMBL/GenBank/DDBJ whole genome shotgun (WGS) entry which is preliminary data.</text>
</comment>
<sequence length="102" mass="10921">MKALSLGLVVVSLLAVLLKLFTYEYFFADDPTCGVALRAQPGLDNRRQFQSDDDLGGDVILVSDENDFPGGGAYRFIVSGGWLGLAVLTGGVLVATRRRGAR</sequence>
<evidence type="ECO:0000313" key="3">
    <source>
        <dbReference type="Proteomes" id="UP000011682"/>
    </source>
</evidence>
<dbReference type="Proteomes" id="UP000011682">
    <property type="component" value="Unassembled WGS sequence"/>
</dbReference>
<reference evidence="2" key="1">
    <citation type="submission" date="2013-05" db="EMBL/GenBank/DDBJ databases">
        <title>Genome assembly of Cystobacter fuscus DSM 2262.</title>
        <authorList>
            <person name="Sharma G."/>
            <person name="Khatri I."/>
            <person name="Kaur C."/>
            <person name="Mayilraj S."/>
            <person name="Subramanian S."/>
        </authorList>
    </citation>
    <scope>NUCLEOTIDE SEQUENCE [LARGE SCALE GENOMIC DNA]</scope>
    <source>
        <strain evidence="2">DSM 2262</strain>
    </source>
</reference>
<gene>
    <name evidence="2" type="ORF">D187_003431</name>
</gene>
<dbReference type="EMBL" id="ANAH02000020">
    <property type="protein sequence ID" value="EPX59054.1"/>
    <property type="molecule type" value="Genomic_DNA"/>
</dbReference>
<dbReference type="AlphaFoldDB" id="S9QCI1"/>
<keyword evidence="3" id="KW-1185">Reference proteome</keyword>
<proteinExistence type="predicted"/>
<organism evidence="2 3">
    <name type="scientific">Cystobacter fuscus (strain ATCC 25194 / DSM 2262 / NBRC 100088 / M29)</name>
    <dbReference type="NCBI Taxonomy" id="1242864"/>
    <lineage>
        <taxon>Bacteria</taxon>
        <taxon>Pseudomonadati</taxon>
        <taxon>Myxococcota</taxon>
        <taxon>Myxococcia</taxon>
        <taxon>Myxococcales</taxon>
        <taxon>Cystobacterineae</taxon>
        <taxon>Archangiaceae</taxon>
        <taxon>Cystobacter</taxon>
    </lineage>
</organism>
<accession>S9QCI1</accession>
<evidence type="ECO:0000256" key="1">
    <source>
        <dbReference type="SAM" id="Phobius"/>
    </source>
</evidence>
<keyword evidence="1" id="KW-0472">Membrane</keyword>
<dbReference type="RefSeq" id="WP_002624853.1">
    <property type="nucleotide sequence ID" value="NZ_ANAH02000020.1"/>
</dbReference>
<feature type="transmembrane region" description="Helical" evidence="1">
    <location>
        <begin position="73"/>
        <end position="95"/>
    </location>
</feature>
<name>S9QCI1_CYSF2</name>
<protein>
    <submittedName>
        <fullName evidence="2">Uncharacterized protein</fullName>
    </submittedName>
</protein>
<keyword evidence="1" id="KW-1133">Transmembrane helix</keyword>
<keyword evidence="1" id="KW-0812">Transmembrane</keyword>
<evidence type="ECO:0000313" key="2">
    <source>
        <dbReference type="EMBL" id="EPX59054.1"/>
    </source>
</evidence>